<feature type="transmembrane region" description="Helical" evidence="1">
    <location>
        <begin position="73"/>
        <end position="93"/>
    </location>
</feature>
<reference evidence="3" key="1">
    <citation type="submission" date="2017-09" db="EMBL/GenBank/DDBJ databases">
        <title>Depth-based differentiation of microbial function through sediment-hosted aquifers and enrichment of novel symbionts in the deep terrestrial subsurface.</title>
        <authorList>
            <person name="Probst A.J."/>
            <person name="Ladd B."/>
            <person name="Jarett J.K."/>
            <person name="Geller-Mcgrath D.E."/>
            <person name="Sieber C.M.K."/>
            <person name="Emerson J.B."/>
            <person name="Anantharaman K."/>
            <person name="Thomas B.C."/>
            <person name="Malmstrom R."/>
            <person name="Stieglmeier M."/>
            <person name="Klingl A."/>
            <person name="Woyke T."/>
            <person name="Ryan C.M."/>
            <person name="Banfield J.F."/>
        </authorList>
    </citation>
    <scope>NUCLEOTIDE SEQUENCE [LARGE SCALE GENOMIC DNA]</scope>
</reference>
<organism evidence="2 3">
    <name type="scientific">Candidatus Magasanikbacteria bacterium CG_4_9_14_3_um_filter_32_9</name>
    <dbReference type="NCBI Taxonomy" id="1974644"/>
    <lineage>
        <taxon>Bacteria</taxon>
        <taxon>Candidatus Magasanikiibacteriota</taxon>
    </lineage>
</organism>
<proteinExistence type="predicted"/>
<evidence type="ECO:0000313" key="2">
    <source>
        <dbReference type="EMBL" id="PJA89540.1"/>
    </source>
</evidence>
<feature type="transmembrane region" description="Helical" evidence="1">
    <location>
        <begin position="99"/>
        <end position="118"/>
    </location>
</feature>
<evidence type="ECO:0000313" key="3">
    <source>
        <dbReference type="Proteomes" id="UP000230843"/>
    </source>
</evidence>
<name>A0A2M7Z5X9_9BACT</name>
<keyword evidence="1" id="KW-0472">Membrane</keyword>
<keyword evidence="1" id="KW-1133">Transmembrane helix</keyword>
<keyword evidence="1" id="KW-0812">Transmembrane</keyword>
<dbReference type="EMBL" id="PFVJ01000080">
    <property type="protein sequence ID" value="PJA89540.1"/>
    <property type="molecule type" value="Genomic_DNA"/>
</dbReference>
<sequence length="119" mass="14194">MWIAITQKLITDFLLDFLYFPIWWFTKGLQQILIFSYNLVGQANMRLAPLLWFKNLFVPMFGQRDIQGRIMSFFMRLVNGIIRGFLIVCWIWVMGVFVLTWISFPFIVFIIFLNSLGIL</sequence>
<dbReference type="AlphaFoldDB" id="A0A2M7Z5X9"/>
<protein>
    <submittedName>
        <fullName evidence="2">Uncharacterized protein</fullName>
    </submittedName>
</protein>
<accession>A0A2M7Z5X9</accession>
<evidence type="ECO:0000256" key="1">
    <source>
        <dbReference type="SAM" id="Phobius"/>
    </source>
</evidence>
<comment type="caution">
    <text evidence="2">The sequence shown here is derived from an EMBL/GenBank/DDBJ whole genome shotgun (WGS) entry which is preliminary data.</text>
</comment>
<gene>
    <name evidence="2" type="ORF">CO137_03770</name>
</gene>
<dbReference type="Proteomes" id="UP000230843">
    <property type="component" value="Unassembled WGS sequence"/>
</dbReference>